<evidence type="ECO:0000256" key="6">
    <source>
        <dbReference type="ARBA" id="ARBA00022676"/>
    </source>
</evidence>
<evidence type="ECO:0000256" key="12">
    <source>
        <dbReference type="ARBA" id="ARBA00023242"/>
    </source>
</evidence>
<evidence type="ECO:0000256" key="9">
    <source>
        <dbReference type="ARBA" id="ARBA00022824"/>
    </source>
</evidence>
<dbReference type="Pfam" id="PF15924">
    <property type="entry name" value="ALG11_N"/>
    <property type="match status" value="1"/>
</dbReference>
<keyword evidence="11 15" id="KW-0472">Membrane</keyword>
<organism evidence="17 18">
    <name type="scientific">Arthrobotrys conoides</name>
    <dbReference type="NCBI Taxonomy" id="74498"/>
    <lineage>
        <taxon>Eukaryota</taxon>
        <taxon>Fungi</taxon>
        <taxon>Dikarya</taxon>
        <taxon>Ascomycota</taxon>
        <taxon>Pezizomycotina</taxon>
        <taxon>Orbiliomycetes</taxon>
        <taxon>Orbiliales</taxon>
        <taxon>Orbiliaceae</taxon>
        <taxon>Arthrobotrys</taxon>
    </lineage>
</organism>
<gene>
    <name evidence="17" type="primary">ALG11</name>
    <name evidence="17" type="ORF">TWF506_004296</name>
</gene>
<comment type="function">
    <text evidence="14 15">GDP-Man:Man(3)GlcNAc(2)-PP-Dol alpha-1,2-mannosyltransferase that operates in the biosynthetic pathway of dolichol-linked oligosaccharides, the glycan precursors employed in protein asparagine (N)-glycosylation. The assembly of dolichol-linked oligosaccharides begins on the cytosolic side of the endoplasmic reticulum membrane and finishes in its lumen. The sequential addition of sugars to dolichol pyrophosphate produces dolichol-linked oligosaccharides containing fourteen sugars, including two GlcNAcs, nine mannoses and three glucoses. Once assembled, the oligosaccharide is transferred from the lipid to nascent proteins by oligosaccharyltransferases. Catalyzes, on the cytoplasmic face of the endoplasmic reticulum, the addition of the fourth and fifth mannose residues to the dolichol-linked oligosaccharide chain, to produce Man(5)GlcNAc(2)-PP-dolichol core oligosaccharide.</text>
</comment>
<comment type="catalytic activity">
    <reaction evidence="13 15">
        <text>an alpha-D-Man-(1-&gt;3)-[alpha-D-Man-(1-&gt;6)]-beta-D-Man-(1-&gt;4)-beta-D-GlcNAc-(1-&gt;4)-alpha-D-GlcNAc-diphospho-di-trans,poly-cis-dolichol + 2 GDP-alpha-D-mannose = an alpha-D-Man-(1-&gt;2)-alpha-D-Man-(1-&gt;2)-alpha-D-Man-(1-&gt;3)-[alpha-D-Man-(1-&gt;6)]-beta-D-Man-(1-&gt;4)-beta-D-GlcNAc-(1-&gt;4)-alpha-D-GlcNAc-diphospho-di-trans,poly-cis-dolichol + 2 GDP + 2 H(+)</text>
        <dbReference type="Rhea" id="RHEA:29523"/>
        <dbReference type="Rhea" id="RHEA-COMP:19515"/>
        <dbReference type="Rhea" id="RHEA-COMP:19516"/>
        <dbReference type="ChEBI" id="CHEBI:15378"/>
        <dbReference type="ChEBI" id="CHEBI:57527"/>
        <dbReference type="ChEBI" id="CHEBI:58189"/>
        <dbReference type="ChEBI" id="CHEBI:132511"/>
        <dbReference type="ChEBI" id="CHEBI:132515"/>
        <dbReference type="EC" id="2.4.1.131"/>
    </reaction>
    <physiologicalReaction direction="left-to-right" evidence="13 15">
        <dbReference type="Rhea" id="RHEA:29524"/>
    </physiologicalReaction>
</comment>
<dbReference type="FunFam" id="3.40.50.2000:FF:000168">
    <property type="entry name" value="Alpha-1,2-mannosyltransferase (Alg11), putative"/>
    <property type="match status" value="1"/>
</dbReference>
<evidence type="ECO:0000313" key="17">
    <source>
        <dbReference type="EMBL" id="KAK6498052.1"/>
    </source>
</evidence>
<dbReference type="InterPro" id="IPR038013">
    <property type="entry name" value="ALG11"/>
</dbReference>
<evidence type="ECO:0000256" key="8">
    <source>
        <dbReference type="ARBA" id="ARBA00022692"/>
    </source>
</evidence>
<dbReference type="PANTHER" id="PTHR45919:SF1">
    <property type="entry name" value="GDP-MAN:MAN(3)GLCNAC(2)-PP-DOL ALPHA-1,2-MANNOSYLTRANSFERASE"/>
    <property type="match status" value="1"/>
</dbReference>
<dbReference type="SUPFAM" id="SSF57701">
    <property type="entry name" value="Zn2/Cys6 DNA-binding domain"/>
    <property type="match status" value="1"/>
</dbReference>
<evidence type="ECO:0000259" key="16">
    <source>
        <dbReference type="PROSITE" id="PS50048"/>
    </source>
</evidence>
<dbReference type="Pfam" id="PF00172">
    <property type="entry name" value="Zn_clus"/>
    <property type="match status" value="1"/>
</dbReference>
<dbReference type="CDD" id="cd00067">
    <property type="entry name" value="GAL4"/>
    <property type="match status" value="1"/>
</dbReference>
<dbReference type="GO" id="GO:0000981">
    <property type="term" value="F:DNA-binding transcription factor activity, RNA polymerase II-specific"/>
    <property type="evidence" value="ECO:0007669"/>
    <property type="project" value="InterPro"/>
</dbReference>
<dbReference type="InterPro" id="IPR001138">
    <property type="entry name" value="Zn2Cys6_DnaBD"/>
</dbReference>
<evidence type="ECO:0000256" key="10">
    <source>
        <dbReference type="ARBA" id="ARBA00022989"/>
    </source>
</evidence>
<dbReference type="PANTHER" id="PTHR45919">
    <property type="entry name" value="GDP-MAN:MAN(3)GLCNAC(2)-PP-DOL ALPHA-1,2-MANNOSYLTRANSFERASE"/>
    <property type="match status" value="1"/>
</dbReference>
<evidence type="ECO:0000256" key="11">
    <source>
        <dbReference type="ARBA" id="ARBA00023136"/>
    </source>
</evidence>
<dbReference type="EMBL" id="JAVHJM010000014">
    <property type="protein sequence ID" value="KAK6498052.1"/>
    <property type="molecule type" value="Genomic_DNA"/>
</dbReference>
<evidence type="ECO:0000256" key="13">
    <source>
        <dbReference type="ARBA" id="ARBA00045065"/>
    </source>
</evidence>
<protein>
    <recommendedName>
        <fullName evidence="5 15">GDP-Man:Man(3)GlcNAc(2)-PP-Dol alpha-1,2-mannosyltransferase</fullName>
        <ecNumber evidence="4 15">2.4.1.131</ecNumber>
    </recommendedName>
</protein>
<comment type="pathway">
    <text evidence="2 15">Protein modification; protein glycosylation.</text>
</comment>
<feature type="domain" description="Zn(2)-C6 fungal-type" evidence="16">
    <location>
        <begin position="340"/>
        <end position="369"/>
    </location>
</feature>
<dbReference type="SMART" id="SM00066">
    <property type="entry name" value="GAL4"/>
    <property type="match status" value="1"/>
</dbReference>
<dbReference type="SUPFAM" id="SSF53756">
    <property type="entry name" value="UDP-Glycosyltransferase/glycogen phosphorylase"/>
    <property type="match status" value="2"/>
</dbReference>
<evidence type="ECO:0000256" key="15">
    <source>
        <dbReference type="RuleBase" id="RU367051"/>
    </source>
</evidence>
<keyword evidence="6 15" id="KW-0328">Glycosyltransferase</keyword>
<evidence type="ECO:0000256" key="5">
    <source>
        <dbReference type="ARBA" id="ARBA00022018"/>
    </source>
</evidence>
<evidence type="ECO:0000256" key="3">
    <source>
        <dbReference type="ARBA" id="ARBA00009481"/>
    </source>
</evidence>
<dbReference type="GO" id="GO:0005789">
    <property type="term" value="C:endoplasmic reticulum membrane"/>
    <property type="evidence" value="ECO:0007669"/>
    <property type="project" value="UniProtKB-SubCell"/>
</dbReference>
<dbReference type="Gene3D" id="4.10.240.10">
    <property type="entry name" value="Zn(2)-C6 fungal-type DNA-binding domain"/>
    <property type="match status" value="1"/>
</dbReference>
<dbReference type="InterPro" id="IPR031814">
    <property type="entry name" value="ALG11_N"/>
</dbReference>
<keyword evidence="7 15" id="KW-0808">Transferase</keyword>
<dbReference type="Gene3D" id="3.40.50.2000">
    <property type="entry name" value="Glycogen Phosphorylase B"/>
    <property type="match status" value="1"/>
</dbReference>
<keyword evidence="8 15" id="KW-0812">Transmembrane</keyword>
<dbReference type="Pfam" id="PF00534">
    <property type="entry name" value="Glycos_transf_1"/>
    <property type="match status" value="1"/>
</dbReference>
<accession>A0AAN8RPG2</accession>
<keyword evidence="12" id="KW-0539">Nucleus</keyword>
<evidence type="ECO:0000313" key="18">
    <source>
        <dbReference type="Proteomes" id="UP001307849"/>
    </source>
</evidence>
<keyword evidence="9 15" id="KW-0256">Endoplasmic reticulum</keyword>
<dbReference type="InterPro" id="IPR001296">
    <property type="entry name" value="Glyco_trans_1"/>
</dbReference>
<comment type="subcellular location">
    <subcellularLocation>
        <location evidence="1">Endoplasmic reticulum membrane</location>
        <topology evidence="1">Single-pass membrane protein</topology>
    </subcellularLocation>
</comment>
<proteinExistence type="inferred from homology"/>
<dbReference type="Proteomes" id="UP001307849">
    <property type="component" value="Unassembled WGS sequence"/>
</dbReference>
<comment type="caution">
    <text evidence="17">The sequence shown here is derived from an EMBL/GenBank/DDBJ whole genome shotgun (WGS) entry which is preliminary data.</text>
</comment>
<evidence type="ECO:0000256" key="2">
    <source>
        <dbReference type="ARBA" id="ARBA00004922"/>
    </source>
</evidence>
<evidence type="ECO:0000256" key="7">
    <source>
        <dbReference type="ARBA" id="ARBA00022679"/>
    </source>
</evidence>
<dbReference type="PROSITE" id="PS50048">
    <property type="entry name" value="ZN2_CY6_FUNGAL_2"/>
    <property type="match status" value="1"/>
</dbReference>
<dbReference type="InterPro" id="IPR036864">
    <property type="entry name" value="Zn2-C6_fun-type_DNA-bd_sf"/>
</dbReference>
<comment type="similarity">
    <text evidence="3 15">Belongs to the glycosyltransferase group 1 family. Glycosyltransferase 4 subfamily.</text>
</comment>
<evidence type="ECO:0000256" key="1">
    <source>
        <dbReference type="ARBA" id="ARBA00004389"/>
    </source>
</evidence>
<dbReference type="GO" id="GO:0004377">
    <property type="term" value="F:GDP-Man:Man(3)GlcNAc(2)-PP-Dol alpha-1,2-mannosyltransferase activity"/>
    <property type="evidence" value="ECO:0007669"/>
    <property type="project" value="UniProtKB-UniRule"/>
</dbReference>
<evidence type="ECO:0000256" key="14">
    <source>
        <dbReference type="ARBA" id="ARBA00056799"/>
    </source>
</evidence>
<sequence length="626" mass="69528">MRQNHKHHSLSPLNFHPNHFIPASPPPSFNHRQPIANLPARMDASQPPPLLDGEEVCTYCAWVPYAIVAVPVVIPVLLLILHGPLLRLFGFYIRNLNGDKREILLRVSLEEAARVNQSKIPAPEPTTIVGFFHPYCNAGGGGERVLWAAIHANQLHSPHILNVVYTGDQATKSTILSNVQTRFDIHLNPSLVQFIHLQKRHLVSSSAWPRFTLLGQSLGSVFLALEAFGMLVPDVYIDSMGYAFTVLLAKKLFGIPTGAYVHYPTISTDMLGSLSPEKSVKKRYWQLFAMLYSYAGSGIDVVVANSSWTAGHLNSLWRGRQDGGEEVGVSSMDSSKAGRDCKVCNRRRIKCDRALPTCDRCRSRSLECSGYPIGRYSAAAAPKFDGGLATAIKWISGRQSNGDIEVLFPPCAVKKLAEKIPINERRDNAILYIAQFRPEKNHILVLQAFEKFLKTAPEELKNTKLVLVGTVREDQDEKKVYELRLLAHELQVDENVVFVTNAPWGDVIGWLGKASVGVNAMWNEHFGIGVVEYQAAGLIGVVHDSGGPKLDIVVDIDGLRTGYHATTADEFAQGFKEALSLSDDDTVAMRERARESSLRFSEEIFEEQWNSVMDTLLGLLDDKKRK</sequence>
<dbReference type="GO" id="GO:0008270">
    <property type="term" value="F:zinc ion binding"/>
    <property type="evidence" value="ECO:0007669"/>
    <property type="project" value="InterPro"/>
</dbReference>
<name>A0AAN8RPG2_9PEZI</name>
<keyword evidence="18" id="KW-1185">Reference proteome</keyword>
<dbReference type="GO" id="GO:0006487">
    <property type="term" value="P:protein N-linked glycosylation"/>
    <property type="evidence" value="ECO:0007669"/>
    <property type="project" value="TreeGrafter"/>
</dbReference>
<keyword evidence="10 15" id="KW-1133">Transmembrane helix</keyword>
<dbReference type="EC" id="2.4.1.131" evidence="4 15"/>
<feature type="transmembrane region" description="Helical" evidence="15">
    <location>
        <begin position="62"/>
        <end position="81"/>
    </location>
</feature>
<dbReference type="CDD" id="cd03806">
    <property type="entry name" value="GT4_ALG11-like"/>
    <property type="match status" value="1"/>
</dbReference>
<dbReference type="AlphaFoldDB" id="A0AAN8RPG2"/>
<evidence type="ECO:0000256" key="4">
    <source>
        <dbReference type="ARBA" id="ARBA00012645"/>
    </source>
</evidence>
<reference evidence="17 18" key="1">
    <citation type="submission" date="2019-10" db="EMBL/GenBank/DDBJ databases">
        <authorList>
            <person name="Palmer J.M."/>
        </authorList>
    </citation>
    <scope>NUCLEOTIDE SEQUENCE [LARGE SCALE GENOMIC DNA]</scope>
    <source>
        <strain evidence="17 18">TWF506</strain>
    </source>
</reference>